<evidence type="ECO:0000256" key="1">
    <source>
        <dbReference type="SAM" id="MobiDB-lite"/>
    </source>
</evidence>
<dbReference type="InterPro" id="IPR010603">
    <property type="entry name" value="Znf_CppX_C4"/>
</dbReference>
<dbReference type="EMBL" id="JBHMDG010000015">
    <property type="protein sequence ID" value="MFB9314023.1"/>
    <property type="molecule type" value="Genomic_DNA"/>
</dbReference>
<feature type="domain" description="ATP-dependent Clp protease ATP-binding subunit ClpX zinc ribbon" evidence="2">
    <location>
        <begin position="46"/>
        <end position="77"/>
    </location>
</feature>
<organism evidence="3 4">
    <name type="scientific">Nocardioides plantarum</name>
    <dbReference type="NCBI Taxonomy" id="29299"/>
    <lineage>
        <taxon>Bacteria</taxon>
        <taxon>Bacillati</taxon>
        <taxon>Actinomycetota</taxon>
        <taxon>Actinomycetes</taxon>
        <taxon>Propionibacteriales</taxon>
        <taxon>Nocardioidaceae</taxon>
        <taxon>Nocardioides</taxon>
    </lineage>
</organism>
<dbReference type="Proteomes" id="UP001589750">
    <property type="component" value="Unassembled WGS sequence"/>
</dbReference>
<keyword evidence="4" id="KW-1185">Reference proteome</keyword>
<evidence type="ECO:0000313" key="3">
    <source>
        <dbReference type="EMBL" id="MFB9314023.1"/>
    </source>
</evidence>
<proteinExistence type="predicted"/>
<protein>
    <submittedName>
        <fullName evidence="3">ClpX C4-type zinc finger protein</fullName>
    </submittedName>
</protein>
<feature type="region of interest" description="Disordered" evidence="1">
    <location>
        <begin position="1"/>
        <end position="22"/>
    </location>
</feature>
<evidence type="ECO:0000259" key="2">
    <source>
        <dbReference type="SMART" id="SM00994"/>
    </source>
</evidence>
<comment type="caution">
    <text evidence="3">The sequence shown here is derived from an EMBL/GenBank/DDBJ whole genome shotgun (WGS) entry which is preliminary data.</text>
</comment>
<dbReference type="Gene3D" id="6.20.220.10">
    <property type="entry name" value="ClpX chaperone, C4-type zinc finger domain"/>
    <property type="match status" value="1"/>
</dbReference>
<dbReference type="RefSeq" id="WP_211350725.1">
    <property type="nucleotide sequence ID" value="NZ_JBHMDG010000015.1"/>
</dbReference>
<dbReference type="Pfam" id="PF06689">
    <property type="entry name" value="zf-C4_ClpX"/>
    <property type="match status" value="1"/>
</dbReference>
<evidence type="ECO:0000313" key="4">
    <source>
        <dbReference type="Proteomes" id="UP001589750"/>
    </source>
</evidence>
<dbReference type="InterPro" id="IPR038366">
    <property type="entry name" value="Znf_CppX_C4_sf"/>
</dbReference>
<gene>
    <name evidence="3" type="ORF">ACFFRI_13295</name>
</gene>
<reference evidence="3 4" key="1">
    <citation type="submission" date="2024-09" db="EMBL/GenBank/DDBJ databases">
        <authorList>
            <person name="Sun Q."/>
            <person name="Mori K."/>
        </authorList>
    </citation>
    <scope>NUCLEOTIDE SEQUENCE [LARGE SCALE GENOMIC DNA]</scope>
    <source>
        <strain evidence="3 4">JCM 9626</strain>
    </source>
</reference>
<accession>A0ABV5KD44</accession>
<sequence>MSLRARDLPVDQMSRSARGTRKARHRFVVNGPRLRADSCTAAQGLVLPCEAEKFIAGPGVYICNECVEICVNILASRPTTSFPPLDERSDDELLTDMAQIAASRDQVEEAVIDRARRLRARGVTWARIGENLGMTRQSAWERFSTDSD</sequence>
<dbReference type="SMART" id="SM00994">
    <property type="entry name" value="zf-C4_ClpX"/>
    <property type="match status" value="1"/>
</dbReference>
<name>A0ABV5KD44_9ACTN</name>